<name>A0ABU6B2N6_9NOCA</name>
<dbReference type="InterPro" id="IPR002560">
    <property type="entry name" value="Transposase_DDE"/>
</dbReference>
<dbReference type="InterPro" id="IPR047951">
    <property type="entry name" value="Transpos_ISL3"/>
</dbReference>
<dbReference type="SUPFAM" id="SSF55729">
    <property type="entry name" value="Acyl-CoA N-acyltransferases (Nat)"/>
    <property type="match status" value="1"/>
</dbReference>
<sequence>MFGACRFARAESADELLVHNRTGYRISLLEAYNPDLYRRWNEGCANATRLFEEIRTHGYRGSEKMVRNYLQPFRALAHIPAPPPKPPTVRKVASWIMTDPDALAPGHRARLDAILAASPQLAALTGHVRDFAEIMAQRRGRDLEQWMTAVDNDDQPALHSFVRGLRRDQDAVTAGLTMSWSSGTVEGHVNRIKNAQTARHVVASERVSAMQRLLVGHVGLKHGLVWVADDGDAVAVWTDPDTERAAAIGARQGFGNAIVLPGMKAAEQAGVPNFLKISDERNLRFYRRLGFEVTAEVAATHGHLTLHRVRVCGHETPNFGRSPGSGMSRRNMEALVIVEAAVVMNATGVTDAQPVAYARLLIDAKAVIPSRRRLGSRRHRARRPDRGGNQRYNQGAAYRRGSRGNRSPHWVPSVAGSHTVLSAQAAWQHPPIPGATRRSSTAALPIDRSDPPSSTASWARTCAYSDESHSSEAG</sequence>
<reference evidence="3 4" key="1">
    <citation type="submission" date="2023-12" db="EMBL/GenBank/DDBJ databases">
        <title>novel species in genus Nocarida.</title>
        <authorList>
            <person name="Li Z."/>
        </authorList>
    </citation>
    <scope>NUCLEOTIDE SEQUENCE [LARGE SCALE GENOMIC DNA]</scope>
    <source>
        <strain evidence="3 4">CDC186</strain>
    </source>
</reference>
<dbReference type="PANTHER" id="PTHR33498:SF1">
    <property type="entry name" value="TRANSPOSASE FOR INSERTION SEQUENCE ELEMENT IS1557"/>
    <property type="match status" value="1"/>
</dbReference>
<dbReference type="EMBL" id="JAYKYQ010000014">
    <property type="protein sequence ID" value="MEB3513951.1"/>
    <property type="molecule type" value="Genomic_DNA"/>
</dbReference>
<evidence type="ECO:0000313" key="3">
    <source>
        <dbReference type="EMBL" id="MEB3513951.1"/>
    </source>
</evidence>
<dbReference type="Proteomes" id="UP001348098">
    <property type="component" value="Unassembled WGS sequence"/>
</dbReference>
<feature type="region of interest" description="Disordered" evidence="1">
    <location>
        <begin position="372"/>
        <end position="413"/>
    </location>
</feature>
<evidence type="ECO:0000313" key="4">
    <source>
        <dbReference type="Proteomes" id="UP001348098"/>
    </source>
</evidence>
<feature type="region of interest" description="Disordered" evidence="1">
    <location>
        <begin position="430"/>
        <end position="474"/>
    </location>
</feature>
<feature type="domain" description="Transposase IS204/IS1001/IS1096/IS1165 DDE" evidence="2">
    <location>
        <begin position="90"/>
        <end position="196"/>
    </location>
</feature>
<dbReference type="Pfam" id="PF01610">
    <property type="entry name" value="DDE_Tnp_ISL3"/>
    <property type="match status" value="1"/>
</dbReference>
<dbReference type="RefSeq" id="WP_195082958.1">
    <property type="nucleotide sequence ID" value="NZ_JAYESH010000015.1"/>
</dbReference>
<accession>A0ABU6B2N6</accession>
<comment type="caution">
    <text evidence="3">The sequence shown here is derived from an EMBL/GenBank/DDBJ whole genome shotgun (WGS) entry which is preliminary data.</text>
</comment>
<feature type="compositionally biased region" description="Basic residues" evidence="1">
    <location>
        <begin position="372"/>
        <end position="383"/>
    </location>
</feature>
<organism evidence="3 4">
    <name type="scientific">Nocardia implantans</name>
    <dbReference type="NCBI Taxonomy" id="3108168"/>
    <lineage>
        <taxon>Bacteria</taxon>
        <taxon>Bacillati</taxon>
        <taxon>Actinomycetota</taxon>
        <taxon>Actinomycetes</taxon>
        <taxon>Mycobacteriales</taxon>
        <taxon>Nocardiaceae</taxon>
        <taxon>Nocardia</taxon>
    </lineage>
</organism>
<keyword evidence="4" id="KW-1185">Reference proteome</keyword>
<dbReference type="InterPro" id="IPR016181">
    <property type="entry name" value="Acyl_CoA_acyltransferase"/>
</dbReference>
<protein>
    <submittedName>
        <fullName evidence="3">Transposase</fullName>
    </submittedName>
</protein>
<dbReference type="PANTHER" id="PTHR33498">
    <property type="entry name" value="TRANSPOSASE FOR INSERTION SEQUENCE ELEMENT IS1557"/>
    <property type="match status" value="1"/>
</dbReference>
<evidence type="ECO:0000259" key="2">
    <source>
        <dbReference type="Pfam" id="PF01610"/>
    </source>
</evidence>
<proteinExistence type="predicted"/>
<dbReference type="Gene3D" id="3.40.630.30">
    <property type="match status" value="1"/>
</dbReference>
<gene>
    <name evidence="3" type="ORF">U3653_28330</name>
</gene>
<evidence type="ECO:0000256" key="1">
    <source>
        <dbReference type="SAM" id="MobiDB-lite"/>
    </source>
</evidence>